<keyword evidence="5" id="KW-0460">Magnesium</keyword>
<keyword evidence="4" id="KW-0479">Metal-binding</keyword>
<dbReference type="Gene3D" id="3.40.50.150">
    <property type="entry name" value="Vaccinia Virus protein VP39"/>
    <property type="match status" value="1"/>
</dbReference>
<dbReference type="EMBL" id="CM018043">
    <property type="protein sequence ID" value="KAA8530612.1"/>
    <property type="molecule type" value="Genomic_DNA"/>
</dbReference>
<dbReference type="GO" id="GO:0046872">
    <property type="term" value="F:metal ion binding"/>
    <property type="evidence" value="ECO:0007669"/>
    <property type="project" value="UniProtKB-KW"/>
</dbReference>
<dbReference type="Gene3D" id="1.10.1200.270">
    <property type="entry name" value="Methyltransferase, alpha-helical capping domain"/>
    <property type="match status" value="1"/>
</dbReference>
<keyword evidence="2" id="KW-0489">Methyltransferase</keyword>
<dbReference type="AlphaFoldDB" id="A0A5J5ALB7"/>
<evidence type="ECO:0000256" key="2">
    <source>
        <dbReference type="ARBA" id="ARBA00022603"/>
    </source>
</evidence>
<dbReference type="InterPro" id="IPR042086">
    <property type="entry name" value="MeTrfase_capping"/>
</dbReference>
<proteinExistence type="inferred from homology"/>
<dbReference type="Proteomes" id="UP000325577">
    <property type="component" value="Linkage Group LG2"/>
</dbReference>
<evidence type="ECO:0008006" key="8">
    <source>
        <dbReference type="Google" id="ProtNLM"/>
    </source>
</evidence>
<evidence type="ECO:0000256" key="5">
    <source>
        <dbReference type="ARBA" id="ARBA00022842"/>
    </source>
</evidence>
<evidence type="ECO:0000256" key="4">
    <source>
        <dbReference type="ARBA" id="ARBA00022723"/>
    </source>
</evidence>
<accession>A0A5J5ALB7</accession>
<organism evidence="6 7">
    <name type="scientific">Nyssa sinensis</name>
    <dbReference type="NCBI Taxonomy" id="561372"/>
    <lineage>
        <taxon>Eukaryota</taxon>
        <taxon>Viridiplantae</taxon>
        <taxon>Streptophyta</taxon>
        <taxon>Embryophyta</taxon>
        <taxon>Tracheophyta</taxon>
        <taxon>Spermatophyta</taxon>
        <taxon>Magnoliopsida</taxon>
        <taxon>eudicotyledons</taxon>
        <taxon>Gunneridae</taxon>
        <taxon>Pentapetalae</taxon>
        <taxon>asterids</taxon>
        <taxon>Cornales</taxon>
        <taxon>Nyssaceae</taxon>
        <taxon>Nyssa</taxon>
    </lineage>
</organism>
<dbReference type="GO" id="GO:0032259">
    <property type="term" value="P:methylation"/>
    <property type="evidence" value="ECO:0007669"/>
    <property type="project" value="UniProtKB-KW"/>
</dbReference>
<protein>
    <recommendedName>
        <fullName evidence="8">S-adenosylmethionine-dependent methyltransferase</fullName>
    </recommendedName>
</protein>
<evidence type="ECO:0000256" key="3">
    <source>
        <dbReference type="ARBA" id="ARBA00022679"/>
    </source>
</evidence>
<keyword evidence="3" id="KW-0808">Transferase</keyword>
<name>A0A5J5ALB7_9ASTE</name>
<keyword evidence="7" id="KW-1185">Reference proteome</keyword>
<comment type="similarity">
    <text evidence="1">Belongs to the methyltransferase superfamily. Type-7 methyltransferase family.</text>
</comment>
<dbReference type="Pfam" id="PF03492">
    <property type="entry name" value="Methyltransf_7"/>
    <property type="match status" value="1"/>
</dbReference>
<dbReference type="GO" id="GO:0008168">
    <property type="term" value="F:methyltransferase activity"/>
    <property type="evidence" value="ECO:0007669"/>
    <property type="project" value="UniProtKB-KW"/>
</dbReference>
<dbReference type="PANTHER" id="PTHR31009">
    <property type="entry name" value="S-ADENOSYL-L-METHIONINE:CARBOXYL METHYLTRANSFERASE FAMILY PROTEIN"/>
    <property type="match status" value="1"/>
</dbReference>
<dbReference type="OrthoDB" id="1165372at2759"/>
<dbReference type="InterPro" id="IPR005299">
    <property type="entry name" value="MeTrfase_7"/>
</dbReference>
<evidence type="ECO:0000256" key="1">
    <source>
        <dbReference type="ARBA" id="ARBA00007967"/>
    </source>
</evidence>
<gene>
    <name evidence="6" type="ORF">F0562_005454</name>
</gene>
<reference evidence="6 7" key="1">
    <citation type="submission" date="2019-09" db="EMBL/GenBank/DDBJ databases">
        <title>A chromosome-level genome assembly of the Chinese tupelo Nyssa sinensis.</title>
        <authorList>
            <person name="Yang X."/>
            <person name="Kang M."/>
            <person name="Yang Y."/>
            <person name="Xiong H."/>
            <person name="Wang M."/>
            <person name="Zhang Z."/>
            <person name="Wang Z."/>
            <person name="Wu H."/>
            <person name="Ma T."/>
            <person name="Liu J."/>
            <person name="Xi Z."/>
        </authorList>
    </citation>
    <scope>NUCLEOTIDE SEQUENCE [LARGE SCALE GENOMIC DNA]</scope>
    <source>
        <strain evidence="6">J267</strain>
        <tissue evidence="6">Leaf</tissue>
    </source>
</reference>
<dbReference type="SUPFAM" id="SSF53335">
    <property type="entry name" value="S-adenosyl-L-methionine-dependent methyltransferases"/>
    <property type="match status" value="1"/>
</dbReference>
<evidence type="ECO:0000313" key="6">
    <source>
        <dbReference type="EMBL" id="KAA8530612.1"/>
    </source>
</evidence>
<sequence length="406" mass="44751">MRLGSAPRIAPLSFLCPSPLKDISLLSSRIKRLIFGSDSSFPMADTPAASYPMIGGDGRSSYAHNSSFQRTAVESAQALINEGISENLDIKQLIFSSPSPNTFSIADLGCSVGPNTFIAVQNIIESVKFKCLADDLCSEAVEFQVFFNDHVSNDFNTLFKSLPCDGQYLAAAVPGSFHGRLFPKASLHFAHSSYSLQWLSRVPQELLDKKSPAWNKGRICYFGAPSEVFEAYSAQFAKDMESFLNSRAQELVNGGLMALIVPCFPVGIPPSQCPIIVIIALLEATLMDMVNMGLVSEDKVDSFNLPGYNPTPQELRSLIDRNGCFSIEKMEPLVRNRGLVSESKNQNHILPVRAAWEGLIKGHFGSEIIDELFDLFNKKVLESPIFSQVNNNQVQEMFVLLKHRVA</sequence>
<dbReference type="InterPro" id="IPR029063">
    <property type="entry name" value="SAM-dependent_MTases_sf"/>
</dbReference>
<evidence type="ECO:0000313" key="7">
    <source>
        <dbReference type="Proteomes" id="UP000325577"/>
    </source>
</evidence>